<dbReference type="SMART" id="SM00014">
    <property type="entry name" value="acidPPc"/>
    <property type="match status" value="1"/>
</dbReference>
<reference evidence="3 4" key="1">
    <citation type="submission" date="2012-02" db="EMBL/GenBank/DDBJ databases">
        <title>Complete genome sequence of Actinoplanes missouriensis 431 (= NBRC 102363).</title>
        <authorList>
            <person name="Ohnishi Y."/>
            <person name="Ishikawa J."/>
            <person name="Sekine M."/>
            <person name="Hosoyama A."/>
            <person name="Harada T."/>
            <person name="Narita H."/>
            <person name="Hata T."/>
            <person name="Konno Y."/>
            <person name="Tutikane K."/>
            <person name="Fujita N."/>
            <person name="Horinouchi S."/>
            <person name="Hayakawa M."/>
        </authorList>
    </citation>
    <scope>NUCLEOTIDE SEQUENCE [LARGE SCALE GENOMIC DNA]</scope>
    <source>
        <strain evidence="4">ATCC 14538 / DSM 43046 / CBS 188.64 / JCM 3121 / NBRC 102363 / NCIMB 12654 / NRRL B-3342 / UNCC 431</strain>
    </source>
</reference>
<dbReference type="eggNOG" id="COG0671">
    <property type="taxonomic scope" value="Bacteria"/>
</dbReference>
<dbReference type="PATRIC" id="fig|512565.3.peg.5442"/>
<dbReference type="InterPro" id="IPR036938">
    <property type="entry name" value="PAP2/HPO_sf"/>
</dbReference>
<dbReference type="HOGENOM" id="CLU_061746_0_0_11"/>
<evidence type="ECO:0000313" key="4">
    <source>
        <dbReference type="Proteomes" id="UP000007882"/>
    </source>
</evidence>
<evidence type="ECO:0000313" key="3">
    <source>
        <dbReference type="EMBL" id="BAL90668.1"/>
    </source>
</evidence>
<dbReference type="InterPro" id="IPR000326">
    <property type="entry name" value="PAP2/HPO"/>
</dbReference>
<gene>
    <name evidence="3" type="ordered locus">AMIS_54480</name>
</gene>
<dbReference type="Pfam" id="PF01569">
    <property type="entry name" value="PAP2"/>
    <property type="match status" value="1"/>
</dbReference>
<keyword evidence="4" id="KW-1185">Reference proteome</keyword>
<evidence type="ECO:0000259" key="2">
    <source>
        <dbReference type="SMART" id="SM00014"/>
    </source>
</evidence>
<keyword evidence="1" id="KW-0812">Transmembrane</keyword>
<dbReference type="SUPFAM" id="SSF48317">
    <property type="entry name" value="Acid phosphatase/Vanadium-dependent haloperoxidase"/>
    <property type="match status" value="1"/>
</dbReference>
<accession>I0HCD1</accession>
<dbReference type="Proteomes" id="UP000007882">
    <property type="component" value="Chromosome"/>
</dbReference>
<feature type="transmembrane region" description="Helical" evidence="1">
    <location>
        <begin position="170"/>
        <end position="190"/>
    </location>
</feature>
<dbReference type="STRING" id="512565.AMIS_54480"/>
<keyword evidence="1" id="KW-1133">Transmembrane helix</keyword>
<feature type="transmembrane region" description="Helical" evidence="1">
    <location>
        <begin position="79"/>
        <end position="100"/>
    </location>
</feature>
<organism evidence="3 4">
    <name type="scientific">Actinoplanes missouriensis (strain ATCC 14538 / DSM 43046 / CBS 188.64 / JCM 3121 / NBRC 102363 / NCIMB 12654 / NRRL B-3342 / UNCC 431)</name>
    <dbReference type="NCBI Taxonomy" id="512565"/>
    <lineage>
        <taxon>Bacteria</taxon>
        <taxon>Bacillati</taxon>
        <taxon>Actinomycetota</taxon>
        <taxon>Actinomycetes</taxon>
        <taxon>Micromonosporales</taxon>
        <taxon>Micromonosporaceae</taxon>
        <taxon>Actinoplanes</taxon>
    </lineage>
</organism>
<evidence type="ECO:0000256" key="1">
    <source>
        <dbReference type="SAM" id="Phobius"/>
    </source>
</evidence>
<dbReference type="AlphaFoldDB" id="I0HCD1"/>
<feature type="transmembrane region" description="Helical" evidence="1">
    <location>
        <begin position="269"/>
        <end position="292"/>
    </location>
</feature>
<protein>
    <recommendedName>
        <fullName evidence="2">Phosphatidic acid phosphatase type 2/haloperoxidase domain-containing protein</fullName>
    </recommendedName>
</protein>
<feature type="transmembrane region" description="Helical" evidence="1">
    <location>
        <begin position="145"/>
        <end position="163"/>
    </location>
</feature>
<name>I0HCD1_ACTM4</name>
<feature type="transmembrane region" description="Helical" evidence="1">
    <location>
        <begin position="107"/>
        <end position="125"/>
    </location>
</feature>
<proteinExistence type="predicted"/>
<dbReference type="KEGG" id="ams:AMIS_54480"/>
<dbReference type="EMBL" id="AP012319">
    <property type="protein sequence ID" value="BAL90668.1"/>
    <property type="molecule type" value="Genomic_DNA"/>
</dbReference>
<feature type="transmembrane region" description="Helical" evidence="1">
    <location>
        <begin position="28"/>
        <end position="48"/>
    </location>
</feature>
<feature type="transmembrane region" description="Helical" evidence="1">
    <location>
        <begin position="234"/>
        <end position="257"/>
    </location>
</feature>
<sequence>MEVPLTTVAPQPARTAVAAPSRSLRHTVTPLLVSVLAAAGVAVTYYTFVRTPLGQAVDTAVMSGGDVDHPRVADVLSKALQYTHLTLLALVCVLAAAFGVLRRRLDLSIGAAFVVGAANLTTQYLKSHLTRPDLDGLAMPNSFPSGHVTAAASVAFVLVLVFPRALRGTIGLIGAGYVTLVAIATVWAEWHRPSDAVAALLIVLACGGVAVWAVRMRRAGAPRPLQLPNMLVMAVLAVTGAVTAAAGLLGLLAVALAERGSPGFVSERFAFLTGSAGIVACVAGTFILWVRLTADEPPAGRPNLGGTK</sequence>
<dbReference type="Gene3D" id="1.20.144.10">
    <property type="entry name" value="Phosphatidic acid phosphatase type 2/haloperoxidase"/>
    <property type="match status" value="1"/>
</dbReference>
<keyword evidence="1" id="KW-0472">Membrane</keyword>
<feature type="domain" description="Phosphatidic acid phosphatase type 2/haloperoxidase" evidence="2">
    <location>
        <begin position="108"/>
        <end position="211"/>
    </location>
</feature>
<feature type="transmembrane region" description="Helical" evidence="1">
    <location>
        <begin position="196"/>
        <end position="214"/>
    </location>
</feature>